<dbReference type="GO" id="GO:0016042">
    <property type="term" value="P:lipid catabolic process"/>
    <property type="evidence" value="ECO:0007669"/>
    <property type="project" value="UniProtKB-KW"/>
</dbReference>
<evidence type="ECO:0000256" key="1">
    <source>
        <dbReference type="ARBA" id="ARBA00010701"/>
    </source>
</evidence>
<evidence type="ECO:0000256" key="2">
    <source>
        <dbReference type="ARBA" id="ARBA00022729"/>
    </source>
</evidence>
<dbReference type="InterPro" id="IPR025483">
    <property type="entry name" value="Lipase_euk"/>
</dbReference>
<dbReference type="PIRSF" id="PIRSF000862">
    <property type="entry name" value="Steryl_ester_lip"/>
    <property type="match status" value="1"/>
</dbReference>
<dbReference type="FunFam" id="3.40.50.1820:FF:000057">
    <property type="entry name" value="Lipase"/>
    <property type="match status" value="1"/>
</dbReference>
<comment type="caution">
    <text evidence="11">The sequence shown here is derived from an EMBL/GenBank/DDBJ whole genome shotgun (WGS) entry which is preliminary data.</text>
</comment>
<dbReference type="SUPFAM" id="SSF53474">
    <property type="entry name" value="alpha/beta-Hydrolases"/>
    <property type="match status" value="1"/>
</dbReference>
<evidence type="ECO:0000256" key="7">
    <source>
        <dbReference type="PIRNR" id="PIRNR000862"/>
    </source>
</evidence>
<dbReference type="PANTHER" id="PTHR11005">
    <property type="entry name" value="LYSOSOMAL ACID LIPASE-RELATED"/>
    <property type="match status" value="1"/>
</dbReference>
<reference evidence="11" key="1">
    <citation type="journal article" date="2024" name="Gigascience">
        <title>Chromosome-level genome of the poultry shaft louse Menopon gallinae provides insight into the host-switching and adaptive evolution of parasitic lice.</title>
        <authorList>
            <person name="Xu Y."/>
            <person name="Ma L."/>
            <person name="Liu S."/>
            <person name="Liang Y."/>
            <person name="Liu Q."/>
            <person name="He Z."/>
            <person name="Tian L."/>
            <person name="Duan Y."/>
            <person name="Cai W."/>
            <person name="Li H."/>
            <person name="Song F."/>
        </authorList>
    </citation>
    <scope>NUCLEOTIDE SEQUENCE</scope>
    <source>
        <strain evidence="11">Cailab_2023a</strain>
    </source>
</reference>
<dbReference type="InterPro" id="IPR006693">
    <property type="entry name" value="AB_hydrolase_lipase"/>
</dbReference>
<dbReference type="Pfam" id="PF04083">
    <property type="entry name" value="Abhydro_lipase"/>
    <property type="match status" value="1"/>
</dbReference>
<evidence type="ECO:0000256" key="4">
    <source>
        <dbReference type="ARBA" id="ARBA00022963"/>
    </source>
</evidence>
<proteinExistence type="inferred from homology"/>
<gene>
    <name evidence="11" type="ORF">PYX00_006082</name>
</gene>
<evidence type="ECO:0000256" key="9">
    <source>
        <dbReference type="SAM" id="SignalP"/>
    </source>
</evidence>
<evidence type="ECO:0000259" key="10">
    <source>
        <dbReference type="Pfam" id="PF04083"/>
    </source>
</evidence>
<dbReference type="GO" id="GO:0016788">
    <property type="term" value="F:hydrolase activity, acting on ester bonds"/>
    <property type="evidence" value="ECO:0007669"/>
    <property type="project" value="InterPro"/>
</dbReference>
<organism evidence="11">
    <name type="scientific">Menopon gallinae</name>
    <name type="common">poultry shaft louse</name>
    <dbReference type="NCBI Taxonomy" id="328185"/>
    <lineage>
        <taxon>Eukaryota</taxon>
        <taxon>Metazoa</taxon>
        <taxon>Ecdysozoa</taxon>
        <taxon>Arthropoda</taxon>
        <taxon>Hexapoda</taxon>
        <taxon>Insecta</taxon>
        <taxon>Pterygota</taxon>
        <taxon>Neoptera</taxon>
        <taxon>Paraneoptera</taxon>
        <taxon>Psocodea</taxon>
        <taxon>Troctomorpha</taxon>
        <taxon>Phthiraptera</taxon>
        <taxon>Amblycera</taxon>
        <taxon>Menoponidae</taxon>
        <taxon>Menopon</taxon>
    </lineage>
</organism>
<accession>A0AAW2HTZ3</accession>
<keyword evidence="2 9" id="KW-0732">Signal</keyword>
<evidence type="ECO:0000256" key="6">
    <source>
        <dbReference type="ARBA" id="ARBA00023180"/>
    </source>
</evidence>
<dbReference type="InterPro" id="IPR029058">
    <property type="entry name" value="AB_hydrolase_fold"/>
</dbReference>
<dbReference type="AlphaFoldDB" id="A0AAW2HTZ3"/>
<keyword evidence="4 7" id="KW-0442">Lipid degradation</keyword>
<keyword evidence="6" id="KW-0325">Glycoprotein</keyword>
<evidence type="ECO:0000313" key="11">
    <source>
        <dbReference type="EMBL" id="KAL0273417.1"/>
    </source>
</evidence>
<feature type="active site" description="Charge relay system" evidence="8">
    <location>
        <position position="377"/>
    </location>
</feature>
<keyword evidence="3 7" id="KW-0378">Hydrolase</keyword>
<feature type="active site" description="Charge relay system" evidence="8">
    <location>
        <position position="346"/>
    </location>
</feature>
<dbReference type="Gene3D" id="3.40.50.1820">
    <property type="entry name" value="alpha/beta hydrolase"/>
    <property type="match status" value="1"/>
</dbReference>
<protein>
    <recommendedName>
        <fullName evidence="7">Lipase</fullName>
    </recommendedName>
</protein>
<feature type="domain" description="Partial AB-hydrolase lipase" evidence="10">
    <location>
        <begin position="38"/>
        <end position="96"/>
    </location>
</feature>
<comment type="similarity">
    <text evidence="1 7">Belongs to the AB hydrolase superfamily. Lipase family.</text>
</comment>
<evidence type="ECO:0000256" key="5">
    <source>
        <dbReference type="ARBA" id="ARBA00023098"/>
    </source>
</evidence>
<sequence length="405" mass="46569">MKLLFLVLVIGSVSSTYIDENRPDSGAEWSDVGLGPVELITKYKYPAELHYVFTEDGYRLTVVRIPYGRMCPKEKSKGVVLLQHGIFTSCFNWVLTGTKRGLGYILADSCYDVWMTNSRGNSLSLGHVKYNTQQYEFWDFSWHEMGKYDHPAVFDYILNATGVPNITYVGHSQGTTSFLVFNILRPEYVNKVRAAFLLAPIAYLGHTRSFLLQILARFSKPIKAVADALKVYSILEQKDLISNLGAIYCSTFRPVNTFLCENMLFIAYGFDYEQTNLTYVAIQLKHELYGSSIKQLAHFGQLVSSKKFRQYDYGIKNIQHYGQLTPPEYDLSKANAPIHLYYAANDRLSDLADVTRLINELPNIKEQYLVPFDKFNHMDHIWADDIINLEYDHLVEEIDKYHNTQ</sequence>
<feature type="signal peptide" evidence="9">
    <location>
        <begin position="1"/>
        <end position="15"/>
    </location>
</feature>
<name>A0AAW2HTZ3_9NEOP</name>
<evidence type="ECO:0000256" key="8">
    <source>
        <dbReference type="PIRSR" id="PIRSR000862-1"/>
    </source>
</evidence>
<feature type="chain" id="PRO_5043755279" description="Lipase" evidence="9">
    <location>
        <begin position="16"/>
        <end position="405"/>
    </location>
</feature>
<feature type="active site" description="Nucleophile" evidence="8">
    <location>
        <position position="172"/>
    </location>
</feature>
<dbReference type="EMBL" id="JARGDH010000003">
    <property type="protein sequence ID" value="KAL0273417.1"/>
    <property type="molecule type" value="Genomic_DNA"/>
</dbReference>
<evidence type="ECO:0000256" key="3">
    <source>
        <dbReference type="ARBA" id="ARBA00022801"/>
    </source>
</evidence>
<keyword evidence="5" id="KW-0443">Lipid metabolism</keyword>